<comment type="caution">
    <text evidence="1">The sequence shown here is derived from an EMBL/GenBank/DDBJ whole genome shotgun (WGS) entry which is preliminary data.</text>
</comment>
<dbReference type="OrthoDB" id="117988at2"/>
<name>A0A4Y9ENX3_9SPHN</name>
<accession>A0A4Y9ENX3</accession>
<reference evidence="1 2" key="1">
    <citation type="submission" date="2019-02" db="EMBL/GenBank/DDBJ databases">
        <title>Polymorphobacter sp. isolated from the lake at the Tibet of China.</title>
        <authorList>
            <person name="Li A."/>
        </authorList>
    </citation>
    <scope>NUCLEOTIDE SEQUENCE [LARGE SCALE GENOMIC DNA]</scope>
    <source>
        <strain evidence="1 2">DJ1R-1</strain>
    </source>
</reference>
<proteinExistence type="predicted"/>
<dbReference type="RefSeq" id="WP_135246377.1">
    <property type="nucleotide sequence ID" value="NZ_SIHO01000002.1"/>
</dbReference>
<sequence>MTTTNILGDADIARIAHGLIDRSLPKSDWTHAAHFAAALWLVRAGREAEMPGLIRAYNTATGVANTDSSGYHETITQASLAVARAALAAAGDVPLGDVLAALMATRYGRSDWPFACWSRARLFTPAARAAWVEPDLARFDPAVR</sequence>
<gene>
    <name evidence="1" type="ORF">EUV02_11635</name>
</gene>
<evidence type="ECO:0000313" key="2">
    <source>
        <dbReference type="Proteomes" id="UP000297737"/>
    </source>
</evidence>
<dbReference type="Proteomes" id="UP000297737">
    <property type="component" value="Unassembled WGS sequence"/>
</dbReference>
<evidence type="ECO:0000313" key="1">
    <source>
        <dbReference type="EMBL" id="TFU03785.1"/>
    </source>
</evidence>
<keyword evidence="2" id="KW-1185">Reference proteome</keyword>
<organism evidence="1 2">
    <name type="scientific">Glacieibacterium arshaanense</name>
    <dbReference type="NCBI Taxonomy" id="2511025"/>
    <lineage>
        <taxon>Bacteria</taxon>
        <taxon>Pseudomonadati</taxon>
        <taxon>Pseudomonadota</taxon>
        <taxon>Alphaproteobacteria</taxon>
        <taxon>Sphingomonadales</taxon>
        <taxon>Sphingosinicellaceae</taxon>
        <taxon>Glacieibacterium</taxon>
    </lineage>
</organism>
<dbReference type="EMBL" id="SIHO01000002">
    <property type="protein sequence ID" value="TFU03785.1"/>
    <property type="molecule type" value="Genomic_DNA"/>
</dbReference>
<protein>
    <submittedName>
        <fullName evidence="1">Uncharacterized protein</fullName>
    </submittedName>
</protein>
<dbReference type="AlphaFoldDB" id="A0A4Y9ENX3"/>